<keyword evidence="1" id="KW-0175">Coiled coil</keyword>
<feature type="region of interest" description="Disordered" evidence="2">
    <location>
        <begin position="1"/>
        <end position="109"/>
    </location>
</feature>
<dbReference type="Gene3D" id="3.40.50.300">
    <property type="entry name" value="P-loop containing nucleotide triphosphate hydrolases"/>
    <property type="match status" value="1"/>
</dbReference>
<dbReference type="InterPro" id="IPR056024">
    <property type="entry name" value="DUF7605"/>
</dbReference>
<evidence type="ECO:0000256" key="1">
    <source>
        <dbReference type="SAM" id="Coils"/>
    </source>
</evidence>
<evidence type="ECO:0000313" key="4">
    <source>
        <dbReference type="EMBL" id="PPJ54527.1"/>
    </source>
</evidence>
<evidence type="ECO:0000259" key="3">
    <source>
        <dbReference type="Pfam" id="PF24564"/>
    </source>
</evidence>
<keyword evidence="5" id="KW-1185">Reference proteome</keyword>
<dbReference type="InterPro" id="IPR027417">
    <property type="entry name" value="P-loop_NTPase"/>
</dbReference>
<dbReference type="PANTHER" id="PTHR36681:SF3">
    <property type="entry name" value="NUCLEAR GTPASE, GERMINAL CENTER-ASSOCIATED, TANDEM DUPLICATE 3"/>
    <property type="match status" value="1"/>
</dbReference>
<evidence type="ECO:0000256" key="2">
    <source>
        <dbReference type="SAM" id="MobiDB-lite"/>
    </source>
</evidence>
<dbReference type="SUPFAM" id="SSF52540">
    <property type="entry name" value="P-loop containing nucleoside triphosphate hydrolases"/>
    <property type="match status" value="1"/>
</dbReference>
<dbReference type="Pfam" id="PF24564">
    <property type="entry name" value="DUF7605"/>
    <property type="match status" value="1"/>
</dbReference>
<accession>A0A2S6C478</accession>
<comment type="caution">
    <text evidence="4">The sequence shown here is derived from an EMBL/GenBank/DDBJ whole genome shotgun (WGS) entry which is preliminary data.</text>
</comment>
<sequence>MAPFEEPLWPFGSHKRKRSTDTAYSTPGTTLFVTGQTPTPAPERRAVATAFTGRADGPIEVGDPDDMDDVVENRDDEHDDDEEDDDEDEDEEADEEADEVGPEEVYSQEQETFPDVAAYSPRTAEAVSGVQDLVERFAQLLQPYVYSYEEVATMLAKALEAKVKPTTNKQVIMLLGHTGSGKSSTTNSFIDDLDASKAAATGESCTCVPTLITATLSNQEKKYAAEIRIFGEEARRAFLLEHVKNYIIYEFEKDETWSDEQQHDYRLRHETALKILRALFCDKFEFDSPGSIRSHVFTRKDDPPQLVGNLEGWCRELLEKADLSGTQPALRFDADTAKELNDDLEPHTFESGTFDEPALWPLIEHVRKGIHGSRILMYTDFLDLPGTFDTNRVRAEFAHKYIRDSDALWTVTSIERPLSDAQLDRVLSTYADRFGSNAAVIATRSDSNVDDALAKAMQEKKQSVGEYWAQSAQIKALSQKLSAVEKKINANTGRKRQRTMSATKTAALYTRADELSTQLQETKNLQMDGLVDVRNSHIITRLKQDKKKHFALGAELSVFCISNTHYRTHKGVPSGDARLMSVESTGIPALRKHALRTASAREFNSTEEYVNKILTLLKGAMLWADAAPTQQNVDVMKIAQQPLALLNTFMEEFPETSAEKCDISLIQPMIKNRSKYESAAVAHKNTIKEGWHHSTVRAFFIQEGNHSTHKKIDVWNERFISKQVETAEVAWRALLLQLIDALRGGVSKVIKAVEDIPVQISSSTAGTPVAMQPLNGFVATCCNRTRTAFDTRMEDFDKKMKNVKMDTSRDVPTGYFTQAMRGMYEVCKGFRGKDCTERMLNTLEDWLYGRPPQYGAFNSPFAAVTTSLQTELSEAITAVAKQLHQDIEAILEDMAQHLERSVQGLVRSTGEATARAAISDALQKLKPDIEAIEQELEAVKEQYGVLRE</sequence>
<dbReference type="PANTHER" id="PTHR36681">
    <property type="entry name" value="NUCLEAR GTPASE, GERMINAL CENTER-ASSOCIATED, TANDEM DUPLICATE 3"/>
    <property type="match status" value="1"/>
</dbReference>
<evidence type="ECO:0000313" key="5">
    <source>
        <dbReference type="Proteomes" id="UP000237631"/>
    </source>
</evidence>
<proteinExistence type="predicted"/>
<feature type="coiled-coil region" evidence="1">
    <location>
        <begin position="880"/>
        <end position="942"/>
    </location>
</feature>
<reference evidence="5" key="1">
    <citation type="journal article" date="2017" name="bioRxiv">
        <title>Conservation of a gene cluster reveals novel cercosporin biosynthetic mechanisms and extends production to the genus Colletotrichum.</title>
        <authorList>
            <person name="de Jonge R."/>
            <person name="Ebert M.K."/>
            <person name="Huitt-Roehl C.R."/>
            <person name="Pal P."/>
            <person name="Suttle J.C."/>
            <person name="Spanner R.E."/>
            <person name="Neubauer J.D."/>
            <person name="Jurick W.M.II."/>
            <person name="Stott K.A."/>
            <person name="Secor G.A."/>
            <person name="Thomma B.P.H.J."/>
            <person name="Van de Peer Y."/>
            <person name="Townsend C.A."/>
            <person name="Bolton M.D."/>
        </authorList>
    </citation>
    <scope>NUCLEOTIDE SEQUENCE [LARGE SCALE GENOMIC DNA]</scope>
    <source>
        <strain evidence="5">CBS538.71</strain>
    </source>
</reference>
<dbReference type="AlphaFoldDB" id="A0A2S6C478"/>
<dbReference type="STRING" id="357750.A0A2S6C478"/>
<gene>
    <name evidence="4" type="ORF">CBER1_02511</name>
</gene>
<feature type="compositionally biased region" description="Polar residues" evidence="2">
    <location>
        <begin position="21"/>
        <end position="38"/>
    </location>
</feature>
<dbReference type="Proteomes" id="UP000237631">
    <property type="component" value="Unassembled WGS sequence"/>
</dbReference>
<dbReference type="OrthoDB" id="3598281at2759"/>
<feature type="compositionally biased region" description="Acidic residues" evidence="2">
    <location>
        <begin position="77"/>
        <end position="102"/>
    </location>
</feature>
<name>A0A2S6C478_9PEZI</name>
<organism evidence="4 5">
    <name type="scientific">Cercospora berteroae</name>
    <dbReference type="NCBI Taxonomy" id="357750"/>
    <lineage>
        <taxon>Eukaryota</taxon>
        <taxon>Fungi</taxon>
        <taxon>Dikarya</taxon>
        <taxon>Ascomycota</taxon>
        <taxon>Pezizomycotina</taxon>
        <taxon>Dothideomycetes</taxon>
        <taxon>Dothideomycetidae</taxon>
        <taxon>Mycosphaerellales</taxon>
        <taxon>Mycosphaerellaceae</taxon>
        <taxon>Cercospora</taxon>
    </lineage>
</organism>
<feature type="domain" description="DUF7605" evidence="3">
    <location>
        <begin position="675"/>
        <end position="847"/>
    </location>
</feature>
<protein>
    <recommendedName>
        <fullName evidence="3">DUF7605 domain-containing protein</fullName>
    </recommendedName>
</protein>
<dbReference type="EMBL" id="PNEN01000562">
    <property type="protein sequence ID" value="PPJ54527.1"/>
    <property type="molecule type" value="Genomic_DNA"/>
</dbReference>